<dbReference type="GO" id="GO:0036307">
    <property type="term" value="F:23S rRNA (adenine(2030)-N(6))-methyltransferase activity"/>
    <property type="evidence" value="ECO:0007669"/>
    <property type="project" value="UniProtKB-UniRule"/>
</dbReference>
<evidence type="ECO:0000313" key="2">
    <source>
        <dbReference type="EMBL" id="SDI91790.1"/>
    </source>
</evidence>
<dbReference type="InterPro" id="IPR007473">
    <property type="entry name" value="RlmJ"/>
</dbReference>
<dbReference type="SUPFAM" id="SSF53335">
    <property type="entry name" value="S-adenosyl-L-methionine-dependent methyltransferases"/>
    <property type="match status" value="1"/>
</dbReference>
<dbReference type="EC" id="2.1.1.266" evidence="1"/>
<protein>
    <recommendedName>
        <fullName evidence="1">Ribosomal RNA large subunit methyltransferase J</fullName>
        <ecNumber evidence="1">2.1.1.266</ecNumber>
    </recommendedName>
    <alternativeName>
        <fullName evidence="1">23S rRNA (adenine(2030)-N6)-methyltransferase</fullName>
    </alternativeName>
    <alternativeName>
        <fullName evidence="1">23S rRNA m6A2030 methyltransferase</fullName>
    </alternativeName>
</protein>
<dbReference type="InterPro" id="IPR029063">
    <property type="entry name" value="SAM-dependent_MTases_sf"/>
</dbReference>
<dbReference type="EMBL" id="FNES01000002">
    <property type="protein sequence ID" value="SDI91790.1"/>
    <property type="molecule type" value="Genomic_DNA"/>
</dbReference>
<name>A0A1G8PJ03_9GAMM</name>
<keyword evidence="1 2" id="KW-0489">Methyltransferase</keyword>
<comment type="subunit">
    <text evidence="1">Monomer.</text>
</comment>
<dbReference type="HAMAP" id="MF_00934">
    <property type="entry name" value="23SrRNA_methyltr_J"/>
    <property type="match status" value="1"/>
</dbReference>
<sequence length="291" mass="32798">MMALLESVAMLSYQHAYHAGNFADVHKHLTLFAVIDHLLRKPTPVSYFDTHAGRGRYRLAAEETRRLGEYRHGVEPLWRARGQLMEEPLLAGWLSALTAMQPNPQVLSHYPGSPAWLVHRLRPQDRLKLFELHPGEHACLAEQPMAGDVEWVHGDGLAGLLDSLPVTTPRLCALIDPSYERKAEYREVADTLHVAMRKARHAVMLVWYPLLPAARHHELLEGIRESGLRKVWRSELCLHEPGVGEHGMYGSGMLVINPPWGLDSRLIDAMAAVTPRLGQSSRYSSGWWVGE</sequence>
<gene>
    <name evidence="1" type="primary">rlmJ</name>
    <name evidence="2" type="ORF">SAMN04487954_10283</name>
</gene>
<dbReference type="Proteomes" id="UP000198525">
    <property type="component" value="Unassembled WGS sequence"/>
</dbReference>
<feature type="binding site" evidence="1">
    <location>
        <position position="113"/>
    </location>
    <ligand>
        <name>S-adenosyl-L-methionine</name>
        <dbReference type="ChEBI" id="CHEBI:59789"/>
    </ligand>
</feature>
<dbReference type="STRING" id="376427.SAMN04487954_10283"/>
<feature type="site" description="Interaction with substrate rRNA" evidence="1">
    <location>
        <position position="13"/>
    </location>
</feature>
<dbReference type="AlphaFoldDB" id="A0A1G8PJ03"/>
<feature type="binding site" evidence="1">
    <location>
        <position position="51"/>
    </location>
    <ligand>
        <name>S-adenosyl-L-methionine</name>
        <dbReference type="ChEBI" id="CHEBI:59789"/>
    </ligand>
</feature>
<keyword evidence="1" id="KW-0698">rRNA processing</keyword>
<feature type="binding site" evidence="1">
    <location>
        <begin position="155"/>
        <end position="156"/>
    </location>
    <ligand>
        <name>S-adenosyl-L-methionine</name>
        <dbReference type="ChEBI" id="CHEBI:59789"/>
    </ligand>
</feature>
<reference evidence="2 3" key="1">
    <citation type="submission" date="2016-10" db="EMBL/GenBank/DDBJ databases">
        <authorList>
            <person name="de Groot N.N."/>
        </authorList>
    </citation>
    <scope>NUCLEOTIDE SEQUENCE [LARGE SCALE GENOMIC DNA]</scope>
    <source>
        <strain evidence="2 3">CGMCC 1.6133</strain>
    </source>
</reference>
<evidence type="ECO:0000256" key="1">
    <source>
        <dbReference type="HAMAP-Rule" id="MF_00934"/>
    </source>
</evidence>
<organism evidence="2 3">
    <name type="scientific">Billgrantia gudaonensis</name>
    <dbReference type="NCBI Taxonomy" id="376427"/>
    <lineage>
        <taxon>Bacteria</taxon>
        <taxon>Pseudomonadati</taxon>
        <taxon>Pseudomonadota</taxon>
        <taxon>Gammaproteobacteria</taxon>
        <taxon>Oceanospirillales</taxon>
        <taxon>Halomonadaceae</taxon>
        <taxon>Billgrantia</taxon>
    </lineage>
</organism>
<feature type="active site" description="Proton acceptor" evidence="1">
    <location>
        <position position="176"/>
    </location>
</feature>
<dbReference type="Pfam" id="PF04378">
    <property type="entry name" value="RsmJ"/>
    <property type="match status" value="1"/>
</dbReference>
<feature type="binding site" evidence="1">
    <location>
        <position position="176"/>
    </location>
    <ligand>
        <name>S-adenosyl-L-methionine</name>
        <dbReference type="ChEBI" id="CHEBI:59789"/>
    </ligand>
</feature>
<keyword evidence="1" id="KW-0949">S-adenosyl-L-methionine</keyword>
<keyword evidence="3" id="KW-1185">Reference proteome</keyword>
<keyword evidence="1 2" id="KW-0808">Transferase</keyword>
<comment type="function">
    <text evidence="1">Specifically methylates the adenine in position 2030 of 23S rRNA.</text>
</comment>
<keyword evidence="1" id="KW-0694">RNA-binding</keyword>
<dbReference type="GO" id="GO:0070475">
    <property type="term" value="P:rRNA base methylation"/>
    <property type="evidence" value="ECO:0007669"/>
    <property type="project" value="UniProtKB-UniRule"/>
</dbReference>
<feature type="binding site" evidence="1">
    <location>
        <position position="131"/>
    </location>
    <ligand>
        <name>S-adenosyl-L-methionine</name>
        <dbReference type="ChEBI" id="CHEBI:59789"/>
    </ligand>
</feature>
<dbReference type="PANTHER" id="PTHR37426:SF1">
    <property type="entry name" value="RIBOSOMAL RNA LARGE SUBUNIT METHYLTRANSFERASE J"/>
    <property type="match status" value="1"/>
</dbReference>
<dbReference type="GO" id="GO:0005829">
    <property type="term" value="C:cytosol"/>
    <property type="evidence" value="ECO:0007669"/>
    <property type="project" value="TreeGrafter"/>
</dbReference>
<dbReference type="Gene3D" id="3.40.50.150">
    <property type="entry name" value="Vaccinia Virus protein VP39"/>
    <property type="match status" value="1"/>
</dbReference>
<comment type="catalytic activity">
    <reaction evidence="1">
        <text>adenosine(2030) in 23S rRNA + S-adenosyl-L-methionine = N(6)-methyladenosine(2030) in 23S rRNA + S-adenosyl-L-homocysteine + H(+)</text>
        <dbReference type="Rhea" id="RHEA:43736"/>
        <dbReference type="Rhea" id="RHEA-COMP:10668"/>
        <dbReference type="Rhea" id="RHEA-COMP:10669"/>
        <dbReference type="ChEBI" id="CHEBI:15378"/>
        <dbReference type="ChEBI" id="CHEBI:57856"/>
        <dbReference type="ChEBI" id="CHEBI:59789"/>
        <dbReference type="ChEBI" id="CHEBI:74411"/>
        <dbReference type="ChEBI" id="CHEBI:74449"/>
        <dbReference type="EC" id="2.1.1.266"/>
    </reaction>
</comment>
<dbReference type="GO" id="GO:0003723">
    <property type="term" value="F:RNA binding"/>
    <property type="evidence" value="ECO:0007669"/>
    <property type="project" value="UniProtKB-UniRule"/>
</dbReference>
<dbReference type="PANTHER" id="PTHR37426">
    <property type="entry name" value="RIBOSOMAL RNA LARGE SUBUNIT METHYLTRANSFERASE J"/>
    <property type="match status" value="1"/>
</dbReference>
<feature type="binding site" evidence="1">
    <location>
        <position position="28"/>
    </location>
    <ligand>
        <name>S-adenosyl-L-methionine</name>
        <dbReference type="ChEBI" id="CHEBI:59789"/>
    </ligand>
</feature>
<comment type="similarity">
    <text evidence="1">Belongs to the RlmJ family.</text>
</comment>
<proteinExistence type="inferred from homology"/>
<accession>A0A1G8PJ03</accession>
<evidence type="ECO:0000313" key="3">
    <source>
        <dbReference type="Proteomes" id="UP000198525"/>
    </source>
</evidence>